<proteinExistence type="predicted"/>
<gene>
    <name evidence="5" type="ORF">SAMN05216605_102463</name>
</gene>
<accession>A0A1G7VCT8</accession>
<dbReference type="PANTHER" id="PTHR10668:SF103">
    <property type="entry name" value="PYRIDINE NUCLEOTIDE-DISULFIDE OXIDOREDUCTASE DOMAIN-CONTAINING PROTEIN 2"/>
    <property type="match status" value="1"/>
</dbReference>
<evidence type="ECO:0000256" key="3">
    <source>
        <dbReference type="ARBA" id="ARBA00040298"/>
    </source>
</evidence>
<sequence length="527" mass="56389">MNSAAQKSEYDVVIVGGGHNGLSAGCYLAGEGKSVLVLEALDKVGGMASSGYLIPEAPNHLVHPCAADLLSLRAHSVVEELQLERHGFKQVELKPAYVYLHPDGTSLVFWRDPKKTAEEIRKFSPQDADAYVKFVEVIFALLDVVHPMMRVDPAQKNLGVKFKAFRTLRKHKAIKPDIVALATGSAYGAAVERFVHPVTISALTCLTGAAGPVKADGSGLYFAVLGFLHRFGIGRPIGGMQTIPNAMLSRFKELGGEVRTEAPVAEIISREGKATGVRLQSGEVIKARAVVASCHPKVALDMVTAGELERKWLTRIAMAPANAHGGSPLKVDIALSGQISVPLHQSRRADGLNLRGPVLLVGTAEAVIENFESAARGEVPKLPWMWIATPSAIDESQTPQGQDIVYLYPPAMPVNPREGWDAIREQAVRQTIEFASQYVPEIASMEIGRRVETAPELAKRLNAHNGCVLHIDTSIFRSSTMRPAAGLGGETLPIAGLFFGGAGIHPGGGVTGMPGKIAAGRVKRFLK</sequence>
<dbReference type="OrthoDB" id="9774675at2"/>
<reference evidence="6" key="1">
    <citation type="submission" date="2016-10" db="EMBL/GenBank/DDBJ databases">
        <authorList>
            <person name="Varghese N."/>
            <person name="Submissions S."/>
        </authorList>
    </citation>
    <scope>NUCLEOTIDE SEQUENCE [LARGE SCALE GENOMIC DNA]</scope>
    <source>
        <strain evidence="6">ATCC 700689</strain>
    </source>
</reference>
<dbReference type="InterPro" id="IPR036188">
    <property type="entry name" value="FAD/NAD-bd_sf"/>
</dbReference>
<dbReference type="Pfam" id="PF01593">
    <property type="entry name" value="Amino_oxidase"/>
    <property type="match status" value="1"/>
</dbReference>
<comment type="subunit">
    <text evidence="2">Interacts with COX5B; this interaction may contribute to localize PYROXD2 to the inner face of the inner mitochondrial membrane.</text>
</comment>
<comment type="function">
    <text evidence="1">Probable oxidoreductase that may play a role as regulator of mitochondrial function.</text>
</comment>
<protein>
    <recommendedName>
        <fullName evidence="3">Pyridine nucleotide-disulfide oxidoreductase domain-containing protein 2</fullName>
    </recommendedName>
</protein>
<evidence type="ECO:0000256" key="1">
    <source>
        <dbReference type="ARBA" id="ARBA00037217"/>
    </source>
</evidence>
<evidence type="ECO:0000313" key="5">
    <source>
        <dbReference type="EMBL" id="SDG57642.1"/>
    </source>
</evidence>
<dbReference type="AlphaFoldDB" id="A0A1G7VCT8"/>
<feature type="domain" description="Amine oxidase" evidence="4">
    <location>
        <begin position="21"/>
        <end position="331"/>
    </location>
</feature>
<evidence type="ECO:0000259" key="4">
    <source>
        <dbReference type="Pfam" id="PF01593"/>
    </source>
</evidence>
<keyword evidence="6" id="KW-1185">Reference proteome</keyword>
<dbReference type="SUPFAM" id="SSF51905">
    <property type="entry name" value="FAD/NAD(P)-binding domain"/>
    <property type="match status" value="1"/>
</dbReference>
<dbReference type="PROSITE" id="PS51257">
    <property type="entry name" value="PROKAR_LIPOPROTEIN"/>
    <property type="match status" value="1"/>
</dbReference>
<dbReference type="STRING" id="89065.SAMN05216605_102463"/>
<name>A0A1G7VCT8_9PSED</name>
<organism evidence="5 6">
    <name type="scientific">Pseudomonas abietaniphila</name>
    <dbReference type="NCBI Taxonomy" id="89065"/>
    <lineage>
        <taxon>Bacteria</taxon>
        <taxon>Pseudomonadati</taxon>
        <taxon>Pseudomonadota</taxon>
        <taxon>Gammaproteobacteria</taxon>
        <taxon>Pseudomonadales</taxon>
        <taxon>Pseudomonadaceae</taxon>
        <taxon>Pseudomonas</taxon>
    </lineage>
</organism>
<dbReference type="EMBL" id="FNCO01000002">
    <property type="protein sequence ID" value="SDG57642.1"/>
    <property type="molecule type" value="Genomic_DNA"/>
</dbReference>
<dbReference type="RefSeq" id="WP_074750913.1">
    <property type="nucleotide sequence ID" value="NZ_FNCO01000002.1"/>
</dbReference>
<dbReference type="PANTHER" id="PTHR10668">
    <property type="entry name" value="PHYTOENE DEHYDROGENASE"/>
    <property type="match status" value="1"/>
</dbReference>
<dbReference type="GO" id="GO:0016491">
    <property type="term" value="F:oxidoreductase activity"/>
    <property type="evidence" value="ECO:0007669"/>
    <property type="project" value="InterPro"/>
</dbReference>
<evidence type="ECO:0000313" key="6">
    <source>
        <dbReference type="Proteomes" id="UP000182894"/>
    </source>
</evidence>
<evidence type="ECO:0000256" key="2">
    <source>
        <dbReference type="ARBA" id="ARBA00038825"/>
    </source>
</evidence>
<dbReference type="InterPro" id="IPR002937">
    <property type="entry name" value="Amino_oxidase"/>
</dbReference>
<dbReference type="Gene3D" id="3.50.50.60">
    <property type="entry name" value="FAD/NAD(P)-binding domain"/>
    <property type="match status" value="2"/>
</dbReference>
<dbReference type="Proteomes" id="UP000182894">
    <property type="component" value="Unassembled WGS sequence"/>
</dbReference>